<dbReference type="GO" id="GO:0020037">
    <property type="term" value="F:heme binding"/>
    <property type="evidence" value="ECO:0007669"/>
    <property type="project" value="TreeGrafter"/>
</dbReference>
<dbReference type="Pfam" id="PF01126">
    <property type="entry name" value="Heme_oxygenase"/>
    <property type="match status" value="1"/>
</dbReference>
<evidence type="ECO:0000256" key="1">
    <source>
        <dbReference type="ARBA" id="ARBA00006134"/>
    </source>
</evidence>
<evidence type="ECO:0000256" key="7">
    <source>
        <dbReference type="ARBA" id="ARBA00048328"/>
    </source>
</evidence>
<name>A0A8J7DTY0_9CYAN</name>
<dbReference type="InterPro" id="IPR018207">
    <property type="entry name" value="Haem_oxygenase_CS"/>
</dbReference>
<reference evidence="10" key="1">
    <citation type="submission" date="2020-10" db="EMBL/GenBank/DDBJ databases">
        <authorList>
            <person name="Castelo-Branco R."/>
            <person name="Eusebio N."/>
            <person name="Adriana R."/>
            <person name="Vieira A."/>
            <person name="Brugerolle De Fraissinette N."/>
            <person name="Rezende De Castro R."/>
            <person name="Schneider M.P."/>
            <person name="Vasconcelos V."/>
            <person name="Leao P.N."/>
        </authorList>
    </citation>
    <scope>NUCLEOTIDE SEQUENCE</scope>
    <source>
        <strain evidence="10">LEGE 07157</strain>
    </source>
</reference>
<dbReference type="InterPro" id="IPR016084">
    <property type="entry name" value="Haem_Oase-like_multi-hlx"/>
</dbReference>
<dbReference type="GO" id="GO:0006979">
    <property type="term" value="P:response to oxidative stress"/>
    <property type="evidence" value="ECO:0007669"/>
    <property type="project" value="TreeGrafter"/>
</dbReference>
<dbReference type="InterPro" id="IPR016053">
    <property type="entry name" value="Haem_Oase-like"/>
</dbReference>
<dbReference type="EMBL" id="JADEWZ010000001">
    <property type="protein sequence ID" value="MBE9114486.1"/>
    <property type="molecule type" value="Genomic_DNA"/>
</dbReference>
<dbReference type="CDD" id="cd19165">
    <property type="entry name" value="HemeO"/>
    <property type="match status" value="1"/>
</dbReference>
<dbReference type="GO" id="GO:0046872">
    <property type="term" value="F:metal ion binding"/>
    <property type="evidence" value="ECO:0007669"/>
    <property type="project" value="UniProtKB-KW"/>
</dbReference>
<evidence type="ECO:0000256" key="8">
    <source>
        <dbReference type="PIRSR" id="PIRSR000343-1"/>
    </source>
</evidence>
<comment type="caution">
    <text evidence="10">The sequence shown here is derived from an EMBL/GenBank/DDBJ whole genome shotgun (WGS) entry which is preliminary data.</text>
</comment>
<dbReference type="SUPFAM" id="SSF48613">
    <property type="entry name" value="Heme oxygenase-like"/>
    <property type="match status" value="1"/>
</dbReference>
<keyword evidence="4 9" id="KW-0479">Metal-binding</keyword>
<dbReference type="PRINTS" id="PR00088">
    <property type="entry name" value="HAEMOXYGNASE"/>
</dbReference>
<dbReference type="Proteomes" id="UP000654482">
    <property type="component" value="Unassembled WGS sequence"/>
</dbReference>
<dbReference type="InterPro" id="IPR002051">
    <property type="entry name" value="Haem_Oase"/>
</dbReference>
<dbReference type="AlphaFoldDB" id="A0A8J7DTY0"/>
<dbReference type="PROSITE" id="PS00593">
    <property type="entry name" value="HEME_OXYGENASE"/>
    <property type="match status" value="1"/>
</dbReference>
<keyword evidence="5" id="KW-0560">Oxidoreductase</keyword>
<feature type="binding site" evidence="8">
    <location>
        <position position="125"/>
    </location>
    <ligand>
        <name>heme b</name>
        <dbReference type="ChEBI" id="CHEBI:60344"/>
    </ligand>
</feature>
<evidence type="ECO:0000256" key="4">
    <source>
        <dbReference type="ARBA" id="ARBA00022723"/>
    </source>
</evidence>
<accession>A0A8J7DTY0</accession>
<feature type="binding site" evidence="8">
    <location>
        <position position="176"/>
    </location>
    <ligand>
        <name>heme b</name>
        <dbReference type="ChEBI" id="CHEBI:60344"/>
    </ligand>
</feature>
<keyword evidence="11" id="KW-1185">Reference proteome</keyword>
<comment type="similarity">
    <text evidence="1">Belongs to the heme oxygenase family.</text>
</comment>
<evidence type="ECO:0000313" key="10">
    <source>
        <dbReference type="EMBL" id="MBE9114486.1"/>
    </source>
</evidence>
<feature type="binding site" description="axial binding residue" evidence="9">
    <location>
        <position position="17"/>
    </location>
    <ligand>
        <name>heme b</name>
        <dbReference type="ChEBI" id="CHEBI:60344"/>
    </ligand>
    <ligandPart>
        <name>Fe</name>
        <dbReference type="ChEBI" id="CHEBI:18248"/>
    </ligandPart>
</feature>
<dbReference type="Gene3D" id="1.20.910.10">
    <property type="entry name" value="Heme oxygenase-like"/>
    <property type="match status" value="1"/>
</dbReference>
<gene>
    <name evidence="10" type="ORF">IQ249_01125</name>
</gene>
<evidence type="ECO:0000256" key="5">
    <source>
        <dbReference type="ARBA" id="ARBA00023002"/>
    </source>
</evidence>
<evidence type="ECO:0000313" key="11">
    <source>
        <dbReference type="Proteomes" id="UP000654482"/>
    </source>
</evidence>
<keyword evidence="3 8" id="KW-0349">Heme</keyword>
<feature type="binding site" evidence="8">
    <location>
        <position position="10"/>
    </location>
    <ligand>
        <name>heme b</name>
        <dbReference type="ChEBI" id="CHEBI:60344"/>
    </ligand>
</feature>
<dbReference type="GO" id="GO:0042167">
    <property type="term" value="P:heme catabolic process"/>
    <property type="evidence" value="ECO:0007669"/>
    <property type="project" value="TreeGrafter"/>
</dbReference>
<evidence type="ECO:0000256" key="2">
    <source>
        <dbReference type="ARBA" id="ARBA00012360"/>
    </source>
</evidence>
<comment type="catalytic activity">
    <reaction evidence="7">
        <text>heme b + 3 reduced [NADPH--hemoprotein reductase] + 3 O2 = biliverdin IXalpha + CO + Fe(2+) + 3 oxidized [NADPH--hemoprotein reductase] + 3 H2O + H(+)</text>
        <dbReference type="Rhea" id="RHEA:21764"/>
        <dbReference type="Rhea" id="RHEA-COMP:11964"/>
        <dbReference type="Rhea" id="RHEA-COMP:11965"/>
        <dbReference type="ChEBI" id="CHEBI:15377"/>
        <dbReference type="ChEBI" id="CHEBI:15378"/>
        <dbReference type="ChEBI" id="CHEBI:15379"/>
        <dbReference type="ChEBI" id="CHEBI:17245"/>
        <dbReference type="ChEBI" id="CHEBI:29033"/>
        <dbReference type="ChEBI" id="CHEBI:57618"/>
        <dbReference type="ChEBI" id="CHEBI:57991"/>
        <dbReference type="ChEBI" id="CHEBI:58210"/>
        <dbReference type="ChEBI" id="CHEBI:60344"/>
        <dbReference type="EC" id="1.14.14.18"/>
    </reaction>
</comment>
<dbReference type="GO" id="GO:0004392">
    <property type="term" value="F:heme oxygenase (decyclizing) activity"/>
    <property type="evidence" value="ECO:0007669"/>
    <property type="project" value="UniProtKB-EC"/>
</dbReference>
<sequence>MNRDLASHLRSGTQQSHTLSENTAYMKCFLKGCLQKEIFSELLGNLYFVYSTLETELLRHKNHPIVSLVNFSQLNRTAHIKEDLAFYYGENWREKIALSEAGENYVTRIQEVSKTEPALLVAHSYVRYLGDLSGGQALKNIVRSALELPPELGTRFYEFDAFPSTGEIRQFKARYRDALNSLPVDEELTQKIVAEANLVFRLNCDLLHFLEPKVKDAIGEKQFAEIIGEEKPGSTENTVELGVIR</sequence>
<evidence type="ECO:0000256" key="9">
    <source>
        <dbReference type="PIRSR" id="PIRSR000343-2"/>
    </source>
</evidence>
<keyword evidence="6 9" id="KW-0408">Iron</keyword>
<protein>
    <recommendedName>
        <fullName evidence="2">heme oxygenase (biliverdin-producing)</fullName>
        <ecNumber evidence="2">1.14.14.18</ecNumber>
    </recommendedName>
</protein>
<evidence type="ECO:0000256" key="3">
    <source>
        <dbReference type="ARBA" id="ARBA00022617"/>
    </source>
</evidence>
<evidence type="ECO:0000256" key="6">
    <source>
        <dbReference type="ARBA" id="ARBA00023004"/>
    </source>
</evidence>
<dbReference type="PANTHER" id="PTHR10720">
    <property type="entry name" value="HEME OXYGENASE"/>
    <property type="match status" value="1"/>
</dbReference>
<dbReference type="GO" id="GO:0006788">
    <property type="term" value="P:heme oxidation"/>
    <property type="evidence" value="ECO:0007669"/>
    <property type="project" value="InterPro"/>
</dbReference>
<dbReference type="PANTHER" id="PTHR10720:SF0">
    <property type="entry name" value="HEME OXYGENASE"/>
    <property type="match status" value="1"/>
</dbReference>
<organism evidence="10 11">
    <name type="scientific">Lusitaniella coriacea LEGE 07157</name>
    <dbReference type="NCBI Taxonomy" id="945747"/>
    <lineage>
        <taxon>Bacteria</taxon>
        <taxon>Bacillati</taxon>
        <taxon>Cyanobacteriota</taxon>
        <taxon>Cyanophyceae</taxon>
        <taxon>Spirulinales</taxon>
        <taxon>Lusitaniellaceae</taxon>
        <taxon>Lusitaniella</taxon>
    </lineage>
</organism>
<dbReference type="EC" id="1.14.14.18" evidence="2"/>
<dbReference type="RefSeq" id="WP_194027558.1">
    <property type="nucleotide sequence ID" value="NZ_JADEWZ010000001.1"/>
</dbReference>
<dbReference type="PIRSF" id="PIRSF000343">
    <property type="entry name" value="Haem_Oase"/>
    <property type="match status" value="1"/>
</dbReference>
<proteinExistence type="inferred from homology"/>